<keyword evidence="7" id="KW-1185">Reference proteome</keyword>
<evidence type="ECO:0000256" key="1">
    <source>
        <dbReference type="ARBA" id="ARBA00004196"/>
    </source>
</evidence>
<dbReference type="InterPro" id="IPR013740">
    <property type="entry name" value="Redoxin"/>
</dbReference>
<dbReference type="InterPro" id="IPR013766">
    <property type="entry name" value="Thioredoxin_domain"/>
</dbReference>
<dbReference type="InterPro" id="IPR050553">
    <property type="entry name" value="Thioredoxin_ResA/DsbE_sf"/>
</dbReference>
<dbReference type="PANTHER" id="PTHR42852:SF17">
    <property type="entry name" value="THIOREDOXIN-LIKE PROTEIN HI_1115"/>
    <property type="match status" value="1"/>
</dbReference>
<accession>A0ABN2BF17</accession>
<dbReference type="Pfam" id="PF08534">
    <property type="entry name" value="Redoxin"/>
    <property type="match status" value="1"/>
</dbReference>
<dbReference type="Proteomes" id="UP001501470">
    <property type="component" value="Unassembled WGS sequence"/>
</dbReference>
<comment type="caution">
    <text evidence="6">The sequence shown here is derived from an EMBL/GenBank/DDBJ whole genome shotgun (WGS) entry which is preliminary data.</text>
</comment>
<evidence type="ECO:0000256" key="2">
    <source>
        <dbReference type="ARBA" id="ARBA00022748"/>
    </source>
</evidence>
<name>A0ABN2BF17_9ACTN</name>
<feature type="chain" id="PRO_5045940443" description="Thioredoxin domain-containing protein" evidence="4">
    <location>
        <begin position="21"/>
        <end position="190"/>
    </location>
</feature>
<dbReference type="InterPro" id="IPR036249">
    <property type="entry name" value="Thioredoxin-like_sf"/>
</dbReference>
<sequence>MVLRRLGASVIAALAVLVVAAGCADGTSTGAAGPGSPSAPAPAVTGGASPATSGATAAPPTLTFTARTVGGGEFNGATLAGKPAVLWFWAPWCPTCAGQAKGVKATAEQLAGKVNVVGVGGLDDEPAMRRFITEWKLDAVPHLSDEAGTVWKKFGVTSQSTFVLLDSRGTVVHKGVLRGDDLPGRAAALT</sequence>
<proteinExistence type="predicted"/>
<evidence type="ECO:0000256" key="4">
    <source>
        <dbReference type="SAM" id="SignalP"/>
    </source>
</evidence>
<dbReference type="SUPFAM" id="SSF52833">
    <property type="entry name" value="Thioredoxin-like"/>
    <property type="match status" value="1"/>
</dbReference>
<dbReference type="PANTHER" id="PTHR42852">
    <property type="entry name" value="THIOL:DISULFIDE INTERCHANGE PROTEIN DSBE"/>
    <property type="match status" value="1"/>
</dbReference>
<evidence type="ECO:0000313" key="6">
    <source>
        <dbReference type="EMBL" id="GAA1539106.1"/>
    </source>
</evidence>
<feature type="domain" description="Thioredoxin" evidence="5">
    <location>
        <begin position="35"/>
        <end position="190"/>
    </location>
</feature>
<evidence type="ECO:0000313" key="7">
    <source>
        <dbReference type="Proteomes" id="UP001501470"/>
    </source>
</evidence>
<feature type="region of interest" description="Disordered" evidence="3">
    <location>
        <begin position="29"/>
        <end position="59"/>
    </location>
</feature>
<keyword evidence="4" id="KW-0732">Signal</keyword>
<evidence type="ECO:0000259" key="5">
    <source>
        <dbReference type="PROSITE" id="PS51352"/>
    </source>
</evidence>
<dbReference type="PROSITE" id="PS51352">
    <property type="entry name" value="THIOREDOXIN_2"/>
    <property type="match status" value="1"/>
</dbReference>
<dbReference type="InterPro" id="IPR017937">
    <property type="entry name" value="Thioredoxin_CS"/>
</dbReference>
<keyword evidence="2" id="KW-0201">Cytochrome c-type biogenesis</keyword>
<reference evidence="6 7" key="1">
    <citation type="journal article" date="2019" name="Int. J. Syst. Evol. Microbiol.">
        <title>The Global Catalogue of Microorganisms (GCM) 10K type strain sequencing project: providing services to taxonomists for standard genome sequencing and annotation.</title>
        <authorList>
            <consortium name="The Broad Institute Genomics Platform"/>
            <consortium name="The Broad Institute Genome Sequencing Center for Infectious Disease"/>
            <person name="Wu L."/>
            <person name="Ma J."/>
        </authorList>
    </citation>
    <scope>NUCLEOTIDE SEQUENCE [LARGE SCALE GENOMIC DNA]</scope>
    <source>
        <strain evidence="6 7">JCM 15933</strain>
    </source>
</reference>
<organism evidence="6 7">
    <name type="scientific">Dactylosporangium maewongense</name>
    <dbReference type="NCBI Taxonomy" id="634393"/>
    <lineage>
        <taxon>Bacteria</taxon>
        <taxon>Bacillati</taxon>
        <taxon>Actinomycetota</taxon>
        <taxon>Actinomycetes</taxon>
        <taxon>Micromonosporales</taxon>
        <taxon>Micromonosporaceae</taxon>
        <taxon>Dactylosporangium</taxon>
    </lineage>
</organism>
<protein>
    <recommendedName>
        <fullName evidence="5">Thioredoxin domain-containing protein</fullName>
    </recommendedName>
</protein>
<feature type="signal peptide" evidence="4">
    <location>
        <begin position="1"/>
        <end position="20"/>
    </location>
</feature>
<dbReference type="PROSITE" id="PS00194">
    <property type="entry name" value="THIOREDOXIN_1"/>
    <property type="match status" value="1"/>
</dbReference>
<dbReference type="Gene3D" id="3.40.30.10">
    <property type="entry name" value="Glutaredoxin"/>
    <property type="match status" value="1"/>
</dbReference>
<evidence type="ECO:0000256" key="3">
    <source>
        <dbReference type="SAM" id="MobiDB-lite"/>
    </source>
</evidence>
<dbReference type="PROSITE" id="PS51257">
    <property type="entry name" value="PROKAR_LIPOPROTEIN"/>
    <property type="match status" value="1"/>
</dbReference>
<dbReference type="RefSeq" id="WP_344506414.1">
    <property type="nucleotide sequence ID" value="NZ_BAAAQD010000015.1"/>
</dbReference>
<gene>
    <name evidence="6" type="ORF">GCM10009827_067930</name>
</gene>
<dbReference type="EMBL" id="BAAAQD010000015">
    <property type="protein sequence ID" value="GAA1539106.1"/>
    <property type="molecule type" value="Genomic_DNA"/>
</dbReference>
<comment type="subcellular location">
    <subcellularLocation>
        <location evidence="1">Cell envelope</location>
    </subcellularLocation>
</comment>